<evidence type="ECO:0000313" key="3">
    <source>
        <dbReference type="Proteomes" id="UP000539372"/>
    </source>
</evidence>
<feature type="transmembrane region" description="Helical" evidence="1">
    <location>
        <begin position="7"/>
        <end position="25"/>
    </location>
</feature>
<gene>
    <name evidence="2" type="ORF">HH303_06300</name>
</gene>
<evidence type="ECO:0000313" key="2">
    <source>
        <dbReference type="EMBL" id="NMM44079.1"/>
    </source>
</evidence>
<dbReference type="Proteomes" id="UP000539372">
    <property type="component" value="Unassembled WGS sequence"/>
</dbReference>
<dbReference type="RefSeq" id="WP_169624384.1">
    <property type="nucleotide sequence ID" value="NZ_JABBNT010000002.1"/>
</dbReference>
<comment type="caution">
    <text evidence="2">The sequence shown here is derived from an EMBL/GenBank/DDBJ whole genome shotgun (WGS) entry which is preliminary data.</text>
</comment>
<proteinExistence type="predicted"/>
<evidence type="ECO:0000256" key="1">
    <source>
        <dbReference type="SAM" id="Phobius"/>
    </source>
</evidence>
<name>A0A7Y0HG81_9PROT</name>
<accession>A0A7Y0HG81</accession>
<keyword evidence="3" id="KW-1185">Reference proteome</keyword>
<protein>
    <submittedName>
        <fullName evidence="2">Uncharacterized protein</fullName>
    </submittedName>
</protein>
<organism evidence="2 3">
    <name type="scientific">Pacificispira spongiicola</name>
    <dbReference type="NCBI Taxonomy" id="2729598"/>
    <lineage>
        <taxon>Bacteria</taxon>
        <taxon>Pseudomonadati</taxon>
        <taxon>Pseudomonadota</taxon>
        <taxon>Alphaproteobacteria</taxon>
        <taxon>Rhodospirillales</taxon>
        <taxon>Rhodospirillaceae</taxon>
        <taxon>Pacificispira</taxon>
    </lineage>
</organism>
<dbReference type="AlphaFoldDB" id="A0A7Y0HG81"/>
<reference evidence="2 3" key="1">
    <citation type="submission" date="2020-04" db="EMBL/GenBank/DDBJ databases">
        <title>Rhodospirillaceae bacterium KN72 isolated from deep sea.</title>
        <authorList>
            <person name="Zhang D.-C."/>
        </authorList>
    </citation>
    <scope>NUCLEOTIDE SEQUENCE [LARGE SCALE GENOMIC DNA]</scope>
    <source>
        <strain evidence="2 3">KN72</strain>
    </source>
</reference>
<keyword evidence="1" id="KW-1133">Transmembrane helix</keyword>
<keyword evidence="1" id="KW-0472">Membrane</keyword>
<sequence>MGNWAMGIFMSIIAILGLFLSSGAADHTMQWVGLLLAGFGIAYNYSLIIRNTGH</sequence>
<keyword evidence="1" id="KW-0812">Transmembrane</keyword>
<dbReference type="EMBL" id="JABBNT010000002">
    <property type="protein sequence ID" value="NMM44079.1"/>
    <property type="molecule type" value="Genomic_DNA"/>
</dbReference>
<feature type="transmembrane region" description="Helical" evidence="1">
    <location>
        <begin position="31"/>
        <end position="49"/>
    </location>
</feature>